<protein>
    <recommendedName>
        <fullName evidence="5">Selenocysteine-specific elongation factor</fullName>
    </recommendedName>
    <alternativeName>
        <fullName evidence="17">Elongation factor sec</fullName>
    </alternativeName>
    <alternativeName>
        <fullName evidence="16">Eukaryotic elongation factor, selenocysteine-tRNA-specific</fullName>
    </alternativeName>
</protein>
<dbReference type="SUPFAM" id="SSF50447">
    <property type="entry name" value="Translation proteins"/>
    <property type="match status" value="1"/>
</dbReference>
<dbReference type="CDD" id="cd03696">
    <property type="entry name" value="SelB_II"/>
    <property type="match status" value="1"/>
</dbReference>
<evidence type="ECO:0000259" key="18">
    <source>
        <dbReference type="PROSITE" id="PS51722"/>
    </source>
</evidence>
<comment type="function">
    <text evidence="15">Translation factor required for the incorporation of the rare amino acid selenocysteine encoded by UGA codons. Replaces the eRF1-eRF3-GTP ternary complex for the insertion of selenocysteine directed by the UGA codon. Insertion of selenocysteine at UGA codons is mediated by SECISBP2 and EEFSEC: SECISBP2 (1) specifically binds the SECIS sequence once the 80S ribosome encounters an in-frame UGA codon and (2) contacts the RPS27A/eS31 of the 40S ribosome before ribosome stalling. (3) GTP-bound EEFSEC then delivers selenocysteinyl-tRNA(Sec) to the 80S ribosome and adopts a preaccommodated state conformation. (4) After GTP hydrolysis, EEFSEC dissociates from the assembly, selenocysteinyl-tRNA(Sec) accommodates, and peptide bond synthesis and selenoprotein elongation occur.</text>
</comment>
<organism evidence="19 20">
    <name type="scientific">Ranatra chinensis</name>
    <dbReference type="NCBI Taxonomy" id="642074"/>
    <lineage>
        <taxon>Eukaryota</taxon>
        <taxon>Metazoa</taxon>
        <taxon>Ecdysozoa</taxon>
        <taxon>Arthropoda</taxon>
        <taxon>Hexapoda</taxon>
        <taxon>Insecta</taxon>
        <taxon>Pterygota</taxon>
        <taxon>Neoptera</taxon>
        <taxon>Paraneoptera</taxon>
        <taxon>Hemiptera</taxon>
        <taxon>Heteroptera</taxon>
        <taxon>Panheteroptera</taxon>
        <taxon>Nepomorpha</taxon>
        <taxon>Nepidae</taxon>
        <taxon>Ranatrinae</taxon>
        <taxon>Ranatra</taxon>
    </lineage>
</organism>
<evidence type="ECO:0000256" key="8">
    <source>
        <dbReference type="ARBA" id="ARBA00022553"/>
    </source>
</evidence>
<evidence type="ECO:0000256" key="15">
    <source>
        <dbReference type="ARBA" id="ARBA00054716"/>
    </source>
</evidence>
<evidence type="ECO:0000313" key="19">
    <source>
        <dbReference type="EMBL" id="KAL1130968.1"/>
    </source>
</evidence>
<dbReference type="PRINTS" id="PR00315">
    <property type="entry name" value="ELONGATNFCT"/>
</dbReference>
<dbReference type="FunFam" id="2.40.30.10:FF:000052">
    <property type="entry name" value="Selenocysteine-specific elongation factor EF-Sec"/>
    <property type="match status" value="1"/>
</dbReference>
<keyword evidence="8" id="KW-0597">Phosphoprotein</keyword>
<dbReference type="PANTHER" id="PTHR43721">
    <property type="entry name" value="ELONGATION FACTOR TU-RELATED"/>
    <property type="match status" value="1"/>
</dbReference>
<dbReference type="InterPro" id="IPR027417">
    <property type="entry name" value="P-loop_NTPase"/>
</dbReference>
<dbReference type="FunFam" id="3.40.50.300:FF:000900">
    <property type="entry name" value="Eukaryotic elongation factor, selenocysteine-tRNA-specific"/>
    <property type="match status" value="1"/>
</dbReference>
<keyword evidence="7" id="KW-0963">Cytoplasm</keyword>
<accession>A0ABD0YI53</accession>
<evidence type="ECO:0000256" key="9">
    <source>
        <dbReference type="ARBA" id="ARBA00022741"/>
    </source>
</evidence>
<keyword evidence="20" id="KW-1185">Reference proteome</keyword>
<evidence type="ECO:0000256" key="5">
    <source>
        <dbReference type="ARBA" id="ARBA00015953"/>
    </source>
</evidence>
<comment type="cofactor">
    <cofactor evidence="1">
        <name>Mn(2+)</name>
        <dbReference type="ChEBI" id="CHEBI:29035"/>
    </cofactor>
</comment>
<evidence type="ECO:0000256" key="3">
    <source>
        <dbReference type="ARBA" id="ARBA00004123"/>
    </source>
</evidence>
<evidence type="ECO:0000256" key="17">
    <source>
        <dbReference type="ARBA" id="ARBA00082387"/>
    </source>
</evidence>
<keyword evidence="12" id="KW-0342">GTP-binding</keyword>
<reference evidence="19 20" key="1">
    <citation type="submission" date="2024-07" db="EMBL/GenBank/DDBJ databases">
        <title>Chromosome-level genome assembly of the water stick insect Ranatra chinensis (Heteroptera: Nepidae).</title>
        <authorList>
            <person name="Liu X."/>
        </authorList>
    </citation>
    <scope>NUCLEOTIDE SEQUENCE [LARGE SCALE GENOMIC DNA]</scope>
    <source>
        <strain evidence="19">Cailab_2021Rc</strain>
        <tissue evidence="19">Muscle</tissue>
    </source>
</reference>
<dbReference type="AlphaFoldDB" id="A0ABD0YI53"/>
<keyword evidence="9" id="KW-0547">Nucleotide-binding</keyword>
<evidence type="ECO:0000313" key="20">
    <source>
        <dbReference type="Proteomes" id="UP001558652"/>
    </source>
</evidence>
<dbReference type="EMBL" id="JBFDAA010000007">
    <property type="protein sequence ID" value="KAL1130968.1"/>
    <property type="molecule type" value="Genomic_DNA"/>
</dbReference>
<keyword evidence="11" id="KW-0648">Protein biosynthesis</keyword>
<dbReference type="NCBIfam" id="TIGR00231">
    <property type="entry name" value="small_GTP"/>
    <property type="match status" value="1"/>
</dbReference>
<dbReference type="InterPro" id="IPR050055">
    <property type="entry name" value="EF-Tu_GTPase"/>
</dbReference>
<dbReference type="PROSITE" id="PS51722">
    <property type="entry name" value="G_TR_2"/>
    <property type="match status" value="1"/>
</dbReference>
<evidence type="ECO:0000256" key="6">
    <source>
        <dbReference type="ARBA" id="ARBA00022481"/>
    </source>
</evidence>
<dbReference type="Pfam" id="PF21208">
    <property type="entry name" value="euk_SelB_III"/>
    <property type="match status" value="1"/>
</dbReference>
<dbReference type="InterPro" id="IPR000795">
    <property type="entry name" value="T_Tr_GTP-bd_dom"/>
</dbReference>
<dbReference type="PANTHER" id="PTHR43721:SF11">
    <property type="entry name" value="SELENOCYSTEINE-SPECIFIC ELONGATION FACTOR"/>
    <property type="match status" value="1"/>
</dbReference>
<dbReference type="Proteomes" id="UP001558652">
    <property type="component" value="Unassembled WGS sequence"/>
</dbReference>
<keyword evidence="13" id="KW-0539">Nucleus</keyword>
<dbReference type="CDD" id="cd04094">
    <property type="entry name" value="eSelB_III"/>
    <property type="match status" value="1"/>
</dbReference>
<dbReference type="Pfam" id="PF03144">
    <property type="entry name" value="GTP_EFTU_D2"/>
    <property type="match status" value="1"/>
</dbReference>
<name>A0ABD0YI53_9HEMI</name>
<comment type="catalytic activity">
    <reaction evidence="14">
        <text>GTP + H2O = GDP + phosphate + H(+)</text>
        <dbReference type="Rhea" id="RHEA:19669"/>
        <dbReference type="ChEBI" id="CHEBI:15377"/>
        <dbReference type="ChEBI" id="CHEBI:15378"/>
        <dbReference type="ChEBI" id="CHEBI:37565"/>
        <dbReference type="ChEBI" id="CHEBI:43474"/>
        <dbReference type="ChEBI" id="CHEBI:58189"/>
    </reaction>
    <physiologicalReaction direction="left-to-right" evidence="14">
        <dbReference type="Rhea" id="RHEA:19670"/>
    </physiologicalReaction>
</comment>
<proteinExistence type="predicted"/>
<evidence type="ECO:0000256" key="10">
    <source>
        <dbReference type="ARBA" id="ARBA00022801"/>
    </source>
</evidence>
<dbReference type="InterPro" id="IPR049394">
    <property type="entry name" value="eEFSec_C"/>
</dbReference>
<dbReference type="InterPro" id="IPR005225">
    <property type="entry name" value="Small_GTP-bd"/>
</dbReference>
<dbReference type="SUPFAM" id="SSF52540">
    <property type="entry name" value="P-loop containing nucleoside triphosphate hydrolases"/>
    <property type="match status" value="1"/>
</dbReference>
<comment type="subcellular location">
    <subcellularLocation>
        <location evidence="4">Cytoplasm</location>
    </subcellularLocation>
    <subcellularLocation>
        <location evidence="3">Nucleus</location>
    </subcellularLocation>
</comment>
<dbReference type="Pfam" id="PF21131">
    <property type="entry name" value="eEFSec_4th"/>
    <property type="match status" value="1"/>
</dbReference>
<dbReference type="Gene3D" id="2.40.30.10">
    <property type="entry name" value="Translation factors"/>
    <property type="match status" value="2"/>
</dbReference>
<evidence type="ECO:0000256" key="14">
    <source>
        <dbReference type="ARBA" id="ARBA00049117"/>
    </source>
</evidence>
<gene>
    <name evidence="19" type="ORF">AAG570_012209</name>
</gene>
<dbReference type="InterPro" id="IPR049393">
    <property type="entry name" value="eEFSec_III"/>
</dbReference>
<dbReference type="InterPro" id="IPR009000">
    <property type="entry name" value="Transl_B-barrel_sf"/>
</dbReference>
<evidence type="ECO:0000256" key="13">
    <source>
        <dbReference type="ARBA" id="ARBA00023242"/>
    </source>
</evidence>
<evidence type="ECO:0000256" key="7">
    <source>
        <dbReference type="ARBA" id="ARBA00022490"/>
    </source>
</evidence>
<dbReference type="GO" id="GO:0016787">
    <property type="term" value="F:hydrolase activity"/>
    <property type="evidence" value="ECO:0007669"/>
    <property type="project" value="UniProtKB-KW"/>
</dbReference>
<evidence type="ECO:0000256" key="11">
    <source>
        <dbReference type="ARBA" id="ARBA00022917"/>
    </source>
</evidence>
<evidence type="ECO:0000256" key="16">
    <source>
        <dbReference type="ARBA" id="ARBA00076506"/>
    </source>
</evidence>
<dbReference type="GO" id="GO:0005737">
    <property type="term" value="C:cytoplasm"/>
    <property type="evidence" value="ECO:0007669"/>
    <property type="project" value="UniProtKB-SubCell"/>
</dbReference>
<evidence type="ECO:0000256" key="1">
    <source>
        <dbReference type="ARBA" id="ARBA00001936"/>
    </source>
</evidence>
<dbReference type="Pfam" id="PF00009">
    <property type="entry name" value="GTP_EFTU"/>
    <property type="match status" value="1"/>
</dbReference>
<dbReference type="GO" id="GO:0001514">
    <property type="term" value="P:selenocysteine incorporation"/>
    <property type="evidence" value="ECO:0007669"/>
    <property type="project" value="UniProtKB-ARBA"/>
</dbReference>
<feature type="domain" description="Tr-type G" evidence="18">
    <location>
        <begin position="3"/>
        <end position="196"/>
    </location>
</feature>
<dbReference type="GO" id="GO:0005634">
    <property type="term" value="C:nucleus"/>
    <property type="evidence" value="ECO:0007669"/>
    <property type="project" value="UniProtKB-SubCell"/>
</dbReference>
<evidence type="ECO:0000256" key="12">
    <source>
        <dbReference type="ARBA" id="ARBA00023134"/>
    </source>
</evidence>
<comment type="cofactor">
    <cofactor evidence="2">
        <name>Mg(2+)</name>
        <dbReference type="ChEBI" id="CHEBI:18420"/>
    </cofactor>
</comment>
<dbReference type="InterPro" id="IPR004161">
    <property type="entry name" value="EFTu-like_2"/>
</dbReference>
<evidence type="ECO:0000256" key="4">
    <source>
        <dbReference type="ARBA" id="ARBA00004496"/>
    </source>
</evidence>
<comment type="caution">
    <text evidence="19">The sequence shown here is derived from an EMBL/GenBank/DDBJ whole genome shotgun (WGS) entry which is preliminary data.</text>
</comment>
<evidence type="ECO:0000256" key="2">
    <source>
        <dbReference type="ARBA" id="ARBA00001946"/>
    </source>
</evidence>
<keyword evidence="6" id="KW-0488">Methylation</keyword>
<keyword evidence="10" id="KW-0378">Hydrolase</keyword>
<sequence>METLNLNVGLLGHVDSGKTSIAKCLSTTSSTACFDKNPQSQERGITIDLGFSSLSTDLPERLIQAKSKWTKLQFTLVDCPGHASLIRTIIGGAQIIDMMMLVIDINKGVQTQTAECIVIGEITSKPLIIVLNKIDLIDEGKQAVVIAKVKKKLQLTLANTCFKNAPIVAIAANPGGQEENIRQAKEVLKETSFIPERHPDKPMVFSVDHCFSIKGKGTILTGTILQGTIKVNDNIELPALQLIKKVKSIQIFHQNIDEAVQGDRIGLCVTQFDPKSMERGVACVPGYLSRLYAAVISVAKVKYYKQQLTSKTKYHITVGYNTVLSKTTFFTSSQIDKNTGFNIISEYKHAEMLDDSNIDGVEQCYALVEFEKSVISCENGLIIGSKLDMDIHSSTCRIAFYGSIIWGIADKNYVANILPTIKIFKSKEKVGVIHRMVNNYEVIGQALFKKETKMQVFQNLRVSLSTGEMGVIESSFGQGGKVKIRFPDGLKLETITQLSKKGNKNNEDINEKGKEPIKVILRFKKFIFDKKKLIVQN</sequence>
<dbReference type="CDD" id="cd01889">
    <property type="entry name" value="SelB_euk"/>
    <property type="match status" value="1"/>
</dbReference>
<dbReference type="GO" id="GO:0005525">
    <property type="term" value="F:GTP binding"/>
    <property type="evidence" value="ECO:0007669"/>
    <property type="project" value="UniProtKB-KW"/>
</dbReference>
<dbReference type="Gene3D" id="3.40.50.300">
    <property type="entry name" value="P-loop containing nucleotide triphosphate hydrolases"/>
    <property type="match status" value="1"/>
</dbReference>